<sequence>MASKFTLKWNSHHAETFRNFDLLRNREMFVDITLSCSGQTMKAHKLVLCSGSSLFEKLLQRDNSACPIIHFHGMDMLHLKLLVDFMYLGEVDVPSCDLEAFFTLADSLEVKGIKGDQFPESDASSLCERPEMQSIFDKPKMNGQGPIEQSRVASGQPSTSGLTWKRRLPSAAVSSAGLQDLISPASACPIPEKRSKPALIVPDDLCQVSDRIQPEDLLKAEDEEIEEVEQVEVSLPAAALDGGESYYVGGESIEATEGDSTNSSQMVEGEEFDTSELPPDIPPEVAPETVTRGRNGIWSGKSARRQCRVYFCTDCTYSSSRSSNIIKHSRIHTGERPFACHICCRSFTKKESLKNHMKYSQFQCFESAYIKMANKYNLKWNSHHSEIFNNFDILRSRGIFVDVTLSCGGQMIKAHKLVLCCGSTLFKNLLQKDNSTCPIIHFHGIDMMHLRLLVDFMYMGEVDVPSTELEQFIALADNLGVKGLKADESHRSDVPPSLERSETQSTVGRQQNTHHAFEQSLGASVQPSTSRSSSATRTKRRIPLVMDSSSRSQDVGPSHSPLPVPVKKPKPELIVPDVPSQVSEGVHSEELIKTESEETEENQVEDGDSSNWTGDEGGIGVDCDESSSYQVEEGEELNSNKLPASIPSGIVPESLSLTHPSGVWCGQHSSGVREFFCTFCPYKSYYKHAVVRHSRIHTGEKPFECQHCHRAFARSSSLKLHMSSLHREKL</sequence>
<keyword evidence="1" id="KW-0217">Developmental protein</keyword>
<dbReference type="EMBL" id="CAJPEV010001057">
    <property type="protein sequence ID" value="CAG0890433.1"/>
    <property type="molecule type" value="Genomic_DNA"/>
</dbReference>
<evidence type="ECO:0000256" key="9">
    <source>
        <dbReference type="ARBA" id="ARBA00037382"/>
    </source>
</evidence>
<feature type="domain" description="C2H2-type" evidence="13">
    <location>
        <begin position="703"/>
        <end position="730"/>
    </location>
</feature>
<dbReference type="InterPro" id="IPR051095">
    <property type="entry name" value="Dros_DevTransReg"/>
</dbReference>
<dbReference type="FunFam" id="3.30.160.60:FF:000624">
    <property type="entry name" value="zinc finger protein 697"/>
    <property type="match status" value="1"/>
</dbReference>
<dbReference type="PROSITE" id="PS50157">
    <property type="entry name" value="ZINC_FINGER_C2H2_2"/>
    <property type="match status" value="4"/>
</dbReference>
<evidence type="ECO:0000256" key="3">
    <source>
        <dbReference type="ARBA" id="ARBA00022737"/>
    </source>
</evidence>
<dbReference type="PANTHER" id="PTHR23110">
    <property type="entry name" value="BTB DOMAIN TRANSCRIPTION FACTOR"/>
    <property type="match status" value="1"/>
</dbReference>
<dbReference type="InterPro" id="IPR036236">
    <property type="entry name" value="Znf_C2H2_sf"/>
</dbReference>
<dbReference type="SUPFAM" id="SSF57667">
    <property type="entry name" value="beta-beta-alpha zinc fingers"/>
    <property type="match status" value="2"/>
</dbReference>
<dbReference type="GO" id="GO:0008270">
    <property type="term" value="F:zinc ion binding"/>
    <property type="evidence" value="ECO:0007669"/>
    <property type="project" value="UniProtKB-KW"/>
</dbReference>
<feature type="domain" description="C2H2-type" evidence="13">
    <location>
        <begin position="338"/>
        <end position="358"/>
    </location>
</feature>
<feature type="compositionally biased region" description="Polar residues" evidence="11">
    <location>
        <begin position="151"/>
        <end position="162"/>
    </location>
</feature>
<dbReference type="GO" id="GO:0043565">
    <property type="term" value="F:sequence-specific DNA binding"/>
    <property type="evidence" value="ECO:0007669"/>
    <property type="project" value="UniProtKB-ARBA"/>
</dbReference>
<evidence type="ECO:0000313" key="15">
    <source>
        <dbReference type="Proteomes" id="UP000677054"/>
    </source>
</evidence>
<dbReference type="EMBL" id="LR900574">
    <property type="protein sequence ID" value="CAD7246163.1"/>
    <property type="molecule type" value="Genomic_DNA"/>
</dbReference>
<dbReference type="GO" id="GO:0007526">
    <property type="term" value="P:larval somatic muscle development"/>
    <property type="evidence" value="ECO:0007669"/>
    <property type="project" value="UniProtKB-ARBA"/>
</dbReference>
<dbReference type="Pfam" id="PF00651">
    <property type="entry name" value="BTB"/>
    <property type="match status" value="2"/>
</dbReference>
<dbReference type="GO" id="GO:0048813">
    <property type="term" value="P:dendrite morphogenesis"/>
    <property type="evidence" value="ECO:0007669"/>
    <property type="project" value="UniProtKB-ARBA"/>
</dbReference>
<evidence type="ECO:0000256" key="6">
    <source>
        <dbReference type="ARBA" id="ARBA00022833"/>
    </source>
</evidence>
<keyword evidence="4 10" id="KW-0863">Zinc-finger</keyword>
<evidence type="ECO:0000259" key="12">
    <source>
        <dbReference type="PROSITE" id="PS50097"/>
    </source>
</evidence>
<feature type="compositionally biased region" description="Polar residues" evidence="11">
    <location>
        <begin position="503"/>
        <end position="514"/>
    </location>
</feature>
<feature type="domain" description="BTB" evidence="12">
    <location>
        <begin position="401"/>
        <end position="466"/>
    </location>
</feature>
<dbReference type="GO" id="GO:0005634">
    <property type="term" value="C:nucleus"/>
    <property type="evidence" value="ECO:0007669"/>
    <property type="project" value="TreeGrafter"/>
</dbReference>
<feature type="domain" description="C2H2-type" evidence="13">
    <location>
        <begin position="310"/>
        <end position="337"/>
    </location>
</feature>
<dbReference type="Gene3D" id="3.30.160.60">
    <property type="entry name" value="Classic Zinc Finger"/>
    <property type="match status" value="4"/>
</dbReference>
<evidence type="ECO:0000256" key="4">
    <source>
        <dbReference type="ARBA" id="ARBA00022771"/>
    </source>
</evidence>
<dbReference type="SMART" id="SM00355">
    <property type="entry name" value="ZnF_C2H2"/>
    <property type="match status" value="4"/>
</dbReference>
<keyword evidence="2" id="KW-0479">Metal-binding</keyword>
<dbReference type="GO" id="GO:0016199">
    <property type="term" value="P:axon midline choice point recognition"/>
    <property type="evidence" value="ECO:0007669"/>
    <property type="project" value="UniProtKB-ARBA"/>
</dbReference>
<evidence type="ECO:0000256" key="5">
    <source>
        <dbReference type="ARBA" id="ARBA00022782"/>
    </source>
</evidence>
<evidence type="ECO:0000259" key="13">
    <source>
        <dbReference type="PROSITE" id="PS50157"/>
    </source>
</evidence>
<feature type="region of interest" description="Disordered" evidence="11">
    <location>
        <begin position="486"/>
        <end position="645"/>
    </location>
</feature>
<dbReference type="Pfam" id="PF00096">
    <property type="entry name" value="zf-C2H2"/>
    <property type="match status" value="1"/>
</dbReference>
<dbReference type="GO" id="GO:0045467">
    <property type="term" value="P:R7 cell development"/>
    <property type="evidence" value="ECO:0007669"/>
    <property type="project" value="UniProtKB-ARBA"/>
</dbReference>
<dbReference type="FunFam" id="3.30.160.60:FF:001732">
    <property type="entry name" value="Zgc:162936"/>
    <property type="match status" value="1"/>
</dbReference>
<dbReference type="InterPro" id="IPR013087">
    <property type="entry name" value="Znf_C2H2_type"/>
</dbReference>
<evidence type="ECO:0000256" key="10">
    <source>
        <dbReference type="PROSITE-ProRule" id="PRU00042"/>
    </source>
</evidence>
<dbReference type="GO" id="GO:0005694">
    <property type="term" value="C:chromosome"/>
    <property type="evidence" value="ECO:0007669"/>
    <property type="project" value="UniProtKB-ARBA"/>
</dbReference>
<dbReference type="PROSITE" id="PS00028">
    <property type="entry name" value="ZINC_FINGER_C2H2_1"/>
    <property type="match status" value="1"/>
</dbReference>
<evidence type="ECO:0000256" key="11">
    <source>
        <dbReference type="SAM" id="MobiDB-lite"/>
    </source>
</evidence>
<feature type="domain" description="BTB" evidence="12">
    <location>
        <begin position="30"/>
        <end position="95"/>
    </location>
</feature>
<protein>
    <submittedName>
        <fullName evidence="14">Uncharacterized protein</fullName>
    </submittedName>
</protein>
<dbReference type="SUPFAM" id="SSF54695">
    <property type="entry name" value="POZ domain"/>
    <property type="match status" value="2"/>
</dbReference>
<name>A0A7R8XAW7_9CRUS</name>
<feature type="compositionally biased region" description="Basic and acidic residues" evidence="11">
    <location>
        <begin position="586"/>
        <end position="596"/>
    </location>
</feature>
<reference evidence="14" key="1">
    <citation type="submission" date="2020-11" db="EMBL/GenBank/DDBJ databases">
        <authorList>
            <person name="Tran Van P."/>
        </authorList>
    </citation>
    <scope>NUCLEOTIDE SEQUENCE</scope>
</reference>
<keyword evidence="5" id="KW-0221">Differentiation</keyword>
<evidence type="ECO:0000313" key="14">
    <source>
        <dbReference type="EMBL" id="CAD7246163.1"/>
    </source>
</evidence>
<organism evidence="14">
    <name type="scientific">Darwinula stevensoni</name>
    <dbReference type="NCBI Taxonomy" id="69355"/>
    <lineage>
        <taxon>Eukaryota</taxon>
        <taxon>Metazoa</taxon>
        <taxon>Ecdysozoa</taxon>
        <taxon>Arthropoda</taxon>
        <taxon>Crustacea</taxon>
        <taxon>Oligostraca</taxon>
        <taxon>Ostracoda</taxon>
        <taxon>Podocopa</taxon>
        <taxon>Podocopida</taxon>
        <taxon>Darwinulocopina</taxon>
        <taxon>Darwinuloidea</taxon>
        <taxon>Darwinulidae</taxon>
        <taxon>Darwinula</taxon>
    </lineage>
</organism>
<feature type="compositionally biased region" description="Acidic residues" evidence="11">
    <location>
        <begin position="597"/>
        <end position="608"/>
    </location>
</feature>
<evidence type="ECO:0000256" key="7">
    <source>
        <dbReference type="ARBA" id="ARBA00022902"/>
    </source>
</evidence>
<dbReference type="AlphaFoldDB" id="A0A7R8XAW7"/>
<dbReference type="OrthoDB" id="6425912at2759"/>
<evidence type="ECO:0000256" key="1">
    <source>
        <dbReference type="ARBA" id="ARBA00022473"/>
    </source>
</evidence>
<dbReference type="GO" id="GO:0045476">
    <property type="term" value="P:nurse cell apoptotic process"/>
    <property type="evidence" value="ECO:0007669"/>
    <property type="project" value="UniProtKB-ARBA"/>
</dbReference>
<dbReference type="GO" id="GO:0045893">
    <property type="term" value="P:positive regulation of DNA-templated transcription"/>
    <property type="evidence" value="ECO:0007669"/>
    <property type="project" value="UniProtKB-ARBA"/>
</dbReference>
<feature type="region of interest" description="Disordered" evidence="11">
    <location>
        <begin position="272"/>
        <end position="293"/>
    </location>
</feature>
<keyword evidence="7" id="KW-0524">Neurogenesis</keyword>
<keyword evidence="6" id="KW-0862">Zinc</keyword>
<dbReference type="PROSITE" id="PS50097">
    <property type="entry name" value="BTB"/>
    <property type="match status" value="2"/>
</dbReference>
<feature type="region of interest" description="Disordered" evidence="11">
    <location>
        <begin position="140"/>
        <end position="162"/>
    </location>
</feature>
<dbReference type="GO" id="GO:0007464">
    <property type="term" value="P:R3/R4 cell fate commitment"/>
    <property type="evidence" value="ECO:0007669"/>
    <property type="project" value="UniProtKB-ARBA"/>
</dbReference>
<dbReference type="GO" id="GO:0008406">
    <property type="term" value="P:gonad development"/>
    <property type="evidence" value="ECO:0007669"/>
    <property type="project" value="UniProtKB-ARBA"/>
</dbReference>
<keyword evidence="3" id="KW-0677">Repeat</keyword>
<keyword evidence="8" id="KW-0539">Nucleus</keyword>
<evidence type="ECO:0000256" key="2">
    <source>
        <dbReference type="ARBA" id="ARBA00022723"/>
    </source>
</evidence>
<gene>
    <name evidence="14" type="ORF">DSTB1V02_LOCUS6020</name>
</gene>
<accession>A0A7R8XAW7</accession>
<dbReference type="PANTHER" id="PTHR23110:SF111">
    <property type="entry name" value="LONGITUDINALS LACKING PROTEIN, ISOFORMS F_I_K_T"/>
    <property type="match status" value="1"/>
</dbReference>
<proteinExistence type="predicted"/>
<dbReference type="CDD" id="cd18315">
    <property type="entry name" value="BTB_POZ_BAB-like"/>
    <property type="match status" value="2"/>
</dbReference>
<dbReference type="InterPro" id="IPR000210">
    <property type="entry name" value="BTB/POZ_dom"/>
</dbReference>
<dbReference type="Proteomes" id="UP000677054">
    <property type="component" value="Unassembled WGS sequence"/>
</dbReference>
<dbReference type="SMART" id="SM00225">
    <property type="entry name" value="BTB"/>
    <property type="match status" value="2"/>
</dbReference>
<evidence type="ECO:0000256" key="8">
    <source>
        <dbReference type="ARBA" id="ARBA00023242"/>
    </source>
</evidence>
<dbReference type="GO" id="GO:0006357">
    <property type="term" value="P:regulation of transcription by RNA polymerase II"/>
    <property type="evidence" value="ECO:0007669"/>
    <property type="project" value="TreeGrafter"/>
</dbReference>
<dbReference type="Gene3D" id="3.30.710.10">
    <property type="entry name" value="Potassium Channel Kv1.1, Chain A"/>
    <property type="match status" value="2"/>
</dbReference>
<dbReference type="InterPro" id="IPR011333">
    <property type="entry name" value="SKP1/BTB/POZ_sf"/>
</dbReference>
<comment type="function">
    <text evidence="9">Putative transcription factor required for axon growth and guidance in the central and peripheral nervous systems. Repels CNS axons away from the midline by promoting the expression of the midline repellent sli and its receptor robo.</text>
</comment>
<feature type="domain" description="C2H2-type" evidence="13">
    <location>
        <begin position="675"/>
        <end position="702"/>
    </location>
</feature>
<keyword evidence="15" id="KW-1185">Reference proteome</keyword>
<dbReference type="GO" id="GO:0035167">
    <property type="term" value="P:larval lymph gland hemopoiesis"/>
    <property type="evidence" value="ECO:0007669"/>
    <property type="project" value="UniProtKB-ARBA"/>
</dbReference>